<dbReference type="GO" id="GO:0032984">
    <property type="term" value="P:protein-containing complex disassembly"/>
    <property type="evidence" value="ECO:0007669"/>
    <property type="project" value="InterPro"/>
</dbReference>
<dbReference type="InterPro" id="IPR001012">
    <property type="entry name" value="UBX_dom"/>
</dbReference>
<dbReference type="EMBL" id="RXIC02000024">
    <property type="protein sequence ID" value="KAB1211794.1"/>
    <property type="molecule type" value="Genomic_DNA"/>
</dbReference>
<sequence>MVVDAPSALPFKRRRLTNIDPMEAEAAKAKFDAIKEKFGREIRVFQTSAHSPSSNQVPNMEETDDFYEFTAEDYYRVLGTKKEDKFLKTRRIREAEEASRRSKITKVLSVPFLSVIRVRFPDDHTLEVIFHPSETIQSLVDLLVKVVARPELPFHIYTTPPKTQIKDMAQDFYTAGFIPGAIVYFSYDLPKDDDCTDADSGPFLQGEIMALKDLELCIEKNREAEPVQPSPEPVPAAPSPVVQEQKPSEKKTVKPKWLKM</sequence>
<dbReference type="OrthoDB" id="440781at2759"/>
<dbReference type="SUPFAM" id="SSF54236">
    <property type="entry name" value="Ubiquitin-like"/>
    <property type="match status" value="1"/>
</dbReference>
<name>A0A6A1VGC7_9ROSI</name>
<evidence type="ECO:0000313" key="5">
    <source>
        <dbReference type="Proteomes" id="UP000516437"/>
    </source>
</evidence>
<keyword evidence="1" id="KW-0833">Ubl conjugation pathway</keyword>
<dbReference type="InterPro" id="IPR044232">
    <property type="entry name" value="PUX1"/>
</dbReference>
<proteinExistence type="predicted"/>
<dbReference type="PANTHER" id="PTHR47557">
    <property type="entry name" value="PLANT UBX DOMAIN-CONTAINING PROTEIN 1"/>
    <property type="match status" value="1"/>
</dbReference>
<evidence type="ECO:0000256" key="2">
    <source>
        <dbReference type="SAM" id="MobiDB-lite"/>
    </source>
</evidence>
<dbReference type="AlphaFoldDB" id="A0A6A1VGC7"/>
<feature type="compositionally biased region" description="Pro residues" evidence="2">
    <location>
        <begin position="228"/>
        <end position="238"/>
    </location>
</feature>
<comment type="caution">
    <text evidence="4">The sequence shown here is derived from an EMBL/GenBank/DDBJ whole genome shotgun (WGS) entry which is preliminary data.</text>
</comment>
<reference evidence="4 5" key="1">
    <citation type="journal article" date="2019" name="Plant Biotechnol. J.">
        <title>The red bayberry genome and genetic basis of sex determination.</title>
        <authorList>
            <person name="Jia H.M."/>
            <person name="Jia H.J."/>
            <person name="Cai Q.L."/>
            <person name="Wang Y."/>
            <person name="Zhao H.B."/>
            <person name="Yang W.F."/>
            <person name="Wang G.Y."/>
            <person name="Li Y.H."/>
            <person name="Zhan D.L."/>
            <person name="Shen Y.T."/>
            <person name="Niu Q.F."/>
            <person name="Chang L."/>
            <person name="Qiu J."/>
            <person name="Zhao L."/>
            <person name="Xie H.B."/>
            <person name="Fu W.Y."/>
            <person name="Jin J."/>
            <person name="Li X.W."/>
            <person name="Jiao Y."/>
            <person name="Zhou C.C."/>
            <person name="Tu T."/>
            <person name="Chai C.Y."/>
            <person name="Gao J.L."/>
            <person name="Fan L.J."/>
            <person name="van de Weg E."/>
            <person name="Wang J.Y."/>
            <person name="Gao Z.S."/>
        </authorList>
    </citation>
    <scope>NUCLEOTIDE SEQUENCE [LARGE SCALE GENOMIC DNA]</scope>
    <source>
        <tissue evidence="4">Leaves</tissue>
    </source>
</reference>
<evidence type="ECO:0000256" key="1">
    <source>
        <dbReference type="ARBA" id="ARBA00022786"/>
    </source>
</evidence>
<gene>
    <name evidence="4" type="ORF">CJ030_MR6G025597</name>
</gene>
<dbReference type="Proteomes" id="UP000516437">
    <property type="component" value="Chromosome 6"/>
</dbReference>
<evidence type="ECO:0000313" key="4">
    <source>
        <dbReference type="EMBL" id="KAB1211794.1"/>
    </source>
</evidence>
<accession>A0A6A1VGC7</accession>
<dbReference type="PROSITE" id="PS50033">
    <property type="entry name" value="UBX"/>
    <property type="match status" value="1"/>
</dbReference>
<dbReference type="PANTHER" id="PTHR47557:SF2">
    <property type="entry name" value="PLANT UBX DOMAIN-CONTAINING PROTEIN 1"/>
    <property type="match status" value="1"/>
</dbReference>
<protein>
    <submittedName>
        <fullName evidence="4">Tether containing UBX domain for GLUT4</fullName>
    </submittedName>
</protein>
<evidence type="ECO:0000259" key="3">
    <source>
        <dbReference type="PROSITE" id="PS50033"/>
    </source>
</evidence>
<keyword evidence="5" id="KW-1185">Reference proteome</keyword>
<feature type="region of interest" description="Disordered" evidence="2">
    <location>
        <begin position="222"/>
        <end position="260"/>
    </location>
</feature>
<dbReference type="GO" id="GO:0051117">
    <property type="term" value="F:ATPase binding"/>
    <property type="evidence" value="ECO:0007669"/>
    <property type="project" value="InterPro"/>
</dbReference>
<organism evidence="4 5">
    <name type="scientific">Morella rubra</name>
    <name type="common">Chinese bayberry</name>
    <dbReference type="NCBI Taxonomy" id="262757"/>
    <lineage>
        <taxon>Eukaryota</taxon>
        <taxon>Viridiplantae</taxon>
        <taxon>Streptophyta</taxon>
        <taxon>Embryophyta</taxon>
        <taxon>Tracheophyta</taxon>
        <taxon>Spermatophyta</taxon>
        <taxon>Magnoliopsida</taxon>
        <taxon>eudicotyledons</taxon>
        <taxon>Gunneridae</taxon>
        <taxon>Pentapetalae</taxon>
        <taxon>rosids</taxon>
        <taxon>fabids</taxon>
        <taxon>Fagales</taxon>
        <taxon>Myricaceae</taxon>
        <taxon>Morella</taxon>
    </lineage>
</organism>
<dbReference type="CDD" id="cd16118">
    <property type="entry name" value="UBX2_UBXN9"/>
    <property type="match status" value="1"/>
</dbReference>
<dbReference type="InterPro" id="IPR029071">
    <property type="entry name" value="Ubiquitin-like_domsf"/>
</dbReference>
<feature type="domain" description="UBX" evidence="3">
    <location>
        <begin position="116"/>
        <end position="185"/>
    </location>
</feature>
<dbReference type="Gene3D" id="3.10.20.90">
    <property type="entry name" value="Phosphatidylinositol 3-kinase Catalytic Subunit, Chain A, domain 1"/>
    <property type="match status" value="1"/>
</dbReference>